<keyword evidence="4 8" id="KW-0863">Zinc-finger</keyword>
<evidence type="ECO:0000313" key="10">
    <source>
        <dbReference type="EMBL" id="UYV68515.1"/>
    </source>
</evidence>
<accession>A0ABY6KI32</accession>
<evidence type="ECO:0000256" key="4">
    <source>
        <dbReference type="ARBA" id="ARBA00022771"/>
    </source>
</evidence>
<protein>
    <submittedName>
        <fullName evidence="10">ZNF407</fullName>
    </submittedName>
</protein>
<dbReference type="SUPFAM" id="SSF57667">
    <property type="entry name" value="beta-beta-alpha zinc fingers"/>
    <property type="match status" value="5"/>
</dbReference>
<sequence>MNLVDWILFREMDTLDSNNQSFQEAYWELMKETIPQEDFSIQLQEGGDWEYVDNGNNGISFLPQYDQNNIVNPIQIIPQNVNPSTLKKRKFNFPNVERPFICNHCQYRAVSRSILKGHMRIHTGEKPFHCDKCSYRACLKPDLEKHKRIHTKEKPYQCQFCEHRTAHKSNLDIHMRKHTENKPFKCQICGYNCPTRSMLKKHLKAHETLQNASLKFQCENCNFHTSTKAALSSHIRSHPIGPRRECEICGDFISETAYVPHMEHHKQQQLQLTCTICGHTTKNMNRHQNHMFEHEKEAGLWLHSFSCNECNFQTQYNTLMEKHLQEHKGQINHICECGYQTTKKSNFNRHKLTHLGIKNHHCPYCEHSSLELNSLKRHIEVRHSNIPQYICTFNGCSFKTPIERYLKNHVKEHTSKSVKCEHCDYSSNNKSDVKKHEKIHFRNESFICELCNYSSASRTALTKHMKCHDILKCKECLFQTDEQIKFQLHKKIHENDNEGTEQIFLDDFQIKNFQSDI</sequence>
<dbReference type="SMART" id="SM00355">
    <property type="entry name" value="ZnF_C2H2"/>
    <property type="match status" value="14"/>
</dbReference>
<reference evidence="10 11" key="1">
    <citation type="submission" date="2022-01" db="EMBL/GenBank/DDBJ databases">
        <title>A chromosomal length assembly of Cordylochernes scorpioides.</title>
        <authorList>
            <person name="Zeh D."/>
            <person name="Zeh J."/>
        </authorList>
    </citation>
    <scope>NUCLEOTIDE SEQUENCE [LARGE SCALE GENOMIC DNA]</scope>
    <source>
        <strain evidence="10">IN4F17</strain>
        <tissue evidence="10">Whole Body</tissue>
    </source>
</reference>
<feature type="domain" description="C2H2-type" evidence="9">
    <location>
        <begin position="446"/>
        <end position="468"/>
    </location>
</feature>
<evidence type="ECO:0000256" key="2">
    <source>
        <dbReference type="ARBA" id="ARBA00022723"/>
    </source>
</evidence>
<keyword evidence="7" id="KW-0539">Nucleus</keyword>
<feature type="domain" description="C2H2-type" evidence="9">
    <location>
        <begin position="156"/>
        <end position="183"/>
    </location>
</feature>
<dbReference type="PANTHER" id="PTHR24404:SF111">
    <property type="entry name" value="GASTRULA ZINC FINGER PROTEIN XLCGF49.1-LIKE-RELATED"/>
    <property type="match status" value="1"/>
</dbReference>
<dbReference type="PROSITE" id="PS50157">
    <property type="entry name" value="ZINC_FINGER_C2H2_2"/>
    <property type="match status" value="7"/>
</dbReference>
<evidence type="ECO:0000259" key="9">
    <source>
        <dbReference type="PROSITE" id="PS50157"/>
    </source>
</evidence>
<evidence type="ECO:0000256" key="7">
    <source>
        <dbReference type="ARBA" id="ARBA00023242"/>
    </source>
</evidence>
<evidence type="ECO:0000256" key="3">
    <source>
        <dbReference type="ARBA" id="ARBA00022737"/>
    </source>
</evidence>
<name>A0ABY6KI32_9ARAC</name>
<dbReference type="InterPro" id="IPR036236">
    <property type="entry name" value="Znf_C2H2_sf"/>
</dbReference>
<dbReference type="EMBL" id="CP092868">
    <property type="protein sequence ID" value="UYV68515.1"/>
    <property type="molecule type" value="Genomic_DNA"/>
</dbReference>
<dbReference type="InterPro" id="IPR013087">
    <property type="entry name" value="Znf_C2H2_type"/>
</dbReference>
<dbReference type="PANTHER" id="PTHR24404">
    <property type="entry name" value="ZINC FINGER PROTEIN"/>
    <property type="match status" value="1"/>
</dbReference>
<evidence type="ECO:0000313" key="11">
    <source>
        <dbReference type="Proteomes" id="UP001235939"/>
    </source>
</evidence>
<keyword evidence="5" id="KW-0862">Zinc</keyword>
<keyword evidence="6" id="KW-0238">DNA-binding</keyword>
<feature type="domain" description="C2H2-type" evidence="9">
    <location>
        <begin position="216"/>
        <end position="238"/>
    </location>
</feature>
<evidence type="ECO:0000256" key="5">
    <source>
        <dbReference type="ARBA" id="ARBA00022833"/>
    </source>
</evidence>
<keyword evidence="3" id="KW-0677">Repeat</keyword>
<evidence type="ECO:0000256" key="8">
    <source>
        <dbReference type="PROSITE-ProRule" id="PRU00042"/>
    </source>
</evidence>
<organism evidence="10 11">
    <name type="scientific">Cordylochernes scorpioides</name>
    <dbReference type="NCBI Taxonomy" id="51811"/>
    <lineage>
        <taxon>Eukaryota</taxon>
        <taxon>Metazoa</taxon>
        <taxon>Ecdysozoa</taxon>
        <taxon>Arthropoda</taxon>
        <taxon>Chelicerata</taxon>
        <taxon>Arachnida</taxon>
        <taxon>Pseudoscorpiones</taxon>
        <taxon>Cheliferoidea</taxon>
        <taxon>Chernetidae</taxon>
        <taxon>Cordylochernes</taxon>
    </lineage>
</organism>
<keyword evidence="11" id="KW-1185">Reference proteome</keyword>
<keyword evidence="2" id="KW-0479">Metal-binding</keyword>
<dbReference type="InterPro" id="IPR050589">
    <property type="entry name" value="Ikaros_C2H2-ZF"/>
</dbReference>
<comment type="subcellular location">
    <subcellularLocation>
        <location evidence="1">Nucleus</location>
    </subcellularLocation>
</comment>
<gene>
    <name evidence="10" type="ORF">LAZ67_6000009</name>
</gene>
<dbReference type="PROSITE" id="PS00028">
    <property type="entry name" value="ZINC_FINGER_C2H2_1"/>
    <property type="match status" value="1"/>
</dbReference>
<feature type="domain" description="C2H2-type" evidence="9">
    <location>
        <begin position="100"/>
        <end position="127"/>
    </location>
</feature>
<evidence type="ECO:0000256" key="1">
    <source>
        <dbReference type="ARBA" id="ARBA00004123"/>
    </source>
</evidence>
<dbReference type="Proteomes" id="UP001235939">
    <property type="component" value="Chromosome 06"/>
</dbReference>
<feature type="domain" description="C2H2-type" evidence="9">
    <location>
        <begin position="184"/>
        <end position="211"/>
    </location>
</feature>
<proteinExistence type="predicted"/>
<dbReference type="Gene3D" id="3.30.160.60">
    <property type="entry name" value="Classic Zinc Finger"/>
    <property type="match status" value="8"/>
</dbReference>
<evidence type="ECO:0000256" key="6">
    <source>
        <dbReference type="ARBA" id="ARBA00023125"/>
    </source>
</evidence>
<feature type="domain" description="C2H2-type" evidence="9">
    <location>
        <begin position="128"/>
        <end position="155"/>
    </location>
</feature>
<feature type="domain" description="C2H2-type" evidence="9">
    <location>
        <begin position="418"/>
        <end position="445"/>
    </location>
</feature>
<dbReference type="Pfam" id="PF00096">
    <property type="entry name" value="zf-C2H2"/>
    <property type="match status" value="2"/>
</dbReference>